<dbReference type="InterPro" id="IPR012846">
    <property type="entry name" value="Acetolactate_synth_lsu"/>
</dbReference>
<evidence type="ECO:0000259" key="18">
    <source>
        <dbReference type="Pfam" id="PF02776"/>
    </source>
</evidence>
<dbReference type="GO" id="GO:0005948">
    <property type="term" value="C:acetolactate synthase complex"/>
    <property type="evidence" value="ECO:0007669"/>
    <property type="project" value="TreeGrafter"/>
</dbReference>
<evidence type="ECO:0000313" key="20">
    <source>
        <dbReference type="EMBL" id="KMV16526.1"/>
    </source>
</evidence>
<evidence type="ECO:0000256" key="9">
    <source>
        <dbReference type="ARBA" id="ARBA00022827"/>
    </source>
</evidence>
<evidence type="ECO:0000313" key="19">
    <source>
        <dbReference type="EMBL" id="CQD11847.1"/>
    </source>
</evidence>
<comment type="pathway">
    <text evidence="1 14">Amino-acid biosynthesis; L-isoleucine biosynthesis; L-isoleucine from 2-oxobutanoate: step 1/4.</text>
</comment>
<evidence type="ECO:0000256" key="12">
    <source>
        <dbReference type="ARBA" id="ARBA00023304"/>
    </source>
</evidence>
<evidence type="ECO:0000256" key="10">
    <source>
        <dbReference type="ARBA" id="ARBA00022842"/>
    </source>
</evidence>
<dbReference type="GO" id="GO:0000287">
    <property type="term" value="F:magnesium ion binding"/>
    <property type="evidence" value="ECO:0007669"/>
    <property type="project" value="UniProtKB-UniRule"/>
</dbReference>
<dbReference type="EMBL" id="CTEF01000001">
    <property type="protein sequence ID" value="CQD11847.1"/>
    <property type="molecule type" value="Genomic_DNA"/>
</dbReference>
<dbReference type="AlphaFoldDB" id="A0A0J8U526"/>
<evidence type="ECO:0000256" key="5">
    <source>
        <dbReference type="ARBA" id="ARBA00022605"/>
    </source>
</evidence>
<dbReference type="FunFam" id="3.40.50.970:FF:000016">
    <property type="entry name" value="Acetolactate synthase"/>
    <property type="match status" value="1"/>
</dbReference>
<comment type="similarity">
    <text evidence="3 14">Belongs to the TPP enzyme family.</text>
</comment>
<evidence type="ECO:0000256" key="7">
    <source>
        <dbReference type="ARBA" id="ARBA00022679"/>
    </source>
</evidence>
<organism evidence="20 22">
    <name type="scientific">Mycolicibacterium conceptionense</name>
    <dbReference type="NCBI Taxonomy" id="451644"/>
    <lineage>
        <taxon>Bacteria</taxon>
        <taxon>Bacillati</taxon>
        <taxon>Actinomycetota</taxon>
        <taxon>Actinomycetes</taxon>
        <taxon>Mycobacteriales</taxon>
        <taxon>Mycobacteriaceae</taxon>
        <taxon>Mycolicibacterium</taxon>
    </lineage>
</organism>
<feature type="domain" description="Thiamine pyrophosphate enzyme N-terminal TPP-binding" evidence="18">
    <location>
        <begin position="39"/>
        <end position="154"/>
    </location>
</feature>
<dbReference type="GO" id="GO:0003984">
    <property type="term" value="F:acetolactate synthase activity"/>
    <property type="evidence" value="ECO:0007669"/>
    <property type="project" value="UniProtKB-EC"/>
</dbReference>
<dbReference type="GO" id="GO:0009099">
    <property type="term" value="P:L-valine biosynthetic process"/>
    <property type="evidence" value="ECO:0007669"/>
    <property type="project" value="UniProtKB-UniPathway"/>
</dbReference>
<feature type="domain" description="Thiamine pyrophosphate enzyme central" evidence="16">
    <location>
        <begin position="228"/>
        <end position="363"/>
    </location>
</feature>
<dbReference type="PATRIC" id="fig|451644.5.peg.4174"/>
<comment type="cofactor">
    <cofactor evidence="14">
        <name>Mg(2+)</name>
        <dbReference type="ChEBI" id="CHEBI:18420"/>
    </cofactor>
    <text evidence="14">Binds 1 Mg(2+) ion per subunit.</text>
</comment>
<dbReference type="FunFam" id="3.40.50.970:FF:000007">
    <property type="entry name" value="Acetolactate synthase"/>
    <property type="match status" value="1"/>
</dbReference>
<dbReference type="GO" id="GO:0030976">
    <property type="term" value="F:thiamine pyrophosphate binding"/>
    <property type="evidence" value="ECO:0007669"/>
    <property type="project" value="UniProtKB-UniRule"/>
</dbReference>
<dbReference type="NCBIfam" id="TIGR00118">
    <property type="entry name" value="acolac_lg"/>
    <property type="match status" value="1"/>
</dbReference>
<evidence type="ECO:0000256" key="8">
    <source>
        <dbReference type="ARBA" id="ARBA00022723"/>
    </source>
</evidence>
<evidence type="ECO:0000256" key="3">
    <source>
        <dbReference type="ARBA" id="ARBA00007812"/>
    </source>
</evidence>
<dbReference type="EMBL" id="LFOD01000020">
    <property type="protein sequence ID" value="KMV16526.1"/>
    <property type="molecule type" value="Genomic_DNA"/>
</dbReference>
<dbReference type="PROSITE" id="PS00187">
    <property type="entry name" value="TPP_ENZYMES"/>
    <property type="match status" value="1"/>
</dbReference>
<comment type="cofactor">
    <cofactor evidence="14">
        <name>thiamine diphosphate</name>
        <dbReference type="ChEBI" id="CHEBI:58937"/>
    </cofactor>
    <text evidence="14">Binds 1 thiamine pyrophosphate per subunit.</text>
</comment>
<keyword evidence="8 14" id="KW-0479">Metal-binding</keyword>
<evidence type="ECO:0000256" key="15">
    <source>
        <dbReference type="SAM" id="MobiDB-lite"/>
    </source>
</evidence>
<dbReference type="InterPro" id="IPR029035">
    <property type="entry name" value="DHS-like_NAD/FAD-binding_dom"/>
</dbReference>
<dbReference type="GeneID" id="44297213"/>
<keyword evidence="12 14" id="KW-0100">Branched-chain amino acid biosynthesis</keyword>
<dbReference type="Pfam" id="PF00205">
    <property type="entry name" value="TPP_enzyme_M"/>
    <property type="match status" value="1"/>
</dbReference>
<keyword evidence="7 14" id="KW-0808">Transferase</keyword>
<dbReference type="InterPro" id="IPR012001">
    <property type="entry name" value="Thiamin_PyroP_enz_TPP-bd_dom"/>
</dbReference>
<dbReference type="SUPFAM" id="SSF52518">
    <property type="entry name" value="Thiamin diphosphate-binding fold (THDP-binding)"/>
    <property type="match status" value="2"/>
</dbReference>
<dbReference type="InterPro" id="IPR045229">
    <property type="entry name" value="TPP_enz"/>
</dbReference>
<dbReference type="Gene3D" id="3.40.50.970">
    <property type="match status" value="2"/>
</dbReference>
<feature type="region of interest" description="Disordered" evidence="15">
    <location>
        <begin position="1"/>
        <end position="35"/>
    </location>
</feature>
<dbReference type="InterPro" id="IPR012000">
    <property type="entry name" value="Thiamin_PyroP_enz_cen_dom"/>
</dbReference>
<feature type="domain" description="Thiamine pyrophosphate enzyme TPP-binding" evidence="17">
    <location>
        <begin position="427"/>
        <end position="580"/>
    </location>
</feature>
<reference evidence="20 22" key="2">
    <citation type="submission" date="2015-06" db="EMBL/GenBank/DDBJ databases">
        <title>Genome sequence of Mycobacterium conceptionense strain MLE.</title>
        <authorList>
            <person name="Greninger A.L."/>
            <person name="Cunningham G."/>
            <person name="Chiu C.Y."/>
            <person name="Miller S."/>
        </authorList>
    </citation>
    <scope>NUCLEOTIDE SEQUENCE [LARGE SCALE GENOMIC DNA]</scope>
    <source>
        <strain evidence="20 22">MLE</strain>
    </source>
</reference>
<dbReference type="InterPro" id="IPR000399">
    <property type="entry name" value="TPP-bd_CS"/>
</dbReference>
<dbReference type="EMBL" id="LQOP01000016">
    <property type="protein sequence ID" value="ORV26570.1"/>
    <property type="molecule type" value="Genomic_DNA"/>
</dbReference>
<dbReference type="Proteomes" id="UP000182227">
    <property type="component" value="Unassembled WGS sequence"/>
</dbReference>
<keyword evidence="11 14" id="KW-0786">Thiamine pyrophosphate</keyword>
<evidence type="ECO:0000256" key="1">
    <source>
        <dbReference type="ARBA" id="ARBA00004974"/>
    </source>
</evidence>
<dbReference type="NCBIfam" id="NF005860">
    <property type="entry name" value="PRK07789.1"/>
    <property type="match status" value="1"/>
</dbReference>
<evidence type="ECO:0000256" key="13">
    <source>
        <dbReference type="ARBA" id="ARBA00048670"/>
    </source>
</evidence>
<evidence type="ECO:0000259" key="17">
    <source>
        <dbReference type="Pfam" id="PF02775"/>
    </source>
</evidence>
<proteinExistence type="inferred from homology"/>
<feature type="compositionally biased region" description="Low complexity" evidence="15">
    <location>
        <begin position="1"/>
        <end position="28"/>
    </location>
</feature>
<dbReference type="CDD" id="cd07035">
    <property type="entry name" value="TPP_PYR_POX_like"/>
    <property type="match status" value="1"/>
</dbReference>
<dbReference type="GO" id="GO:0009097">
    <property type="term" value="P:isoleucine biosynthetic process"/>
    <property type="evidence" value="ECO:0007669"/>
    <property type="project" value="UniProtKB-UniPathway"/>
</dbReference>
<dbReference type="Gene3D" id="3.40.50.1220">
    <property type="entry name" value="TPP-binding domain"/>
    <property type="match status" value="1"/>
</dbReference>
<dbReference type="PANTHER" id="PTHR18968">
    <property type="entry name" value="THIAMINE PYROPHOSPHATE ENZYMES"/>
    <property type="match status" value="1"/>
</dbReference>
<keyword evidence="5 14" id="KW-0028">Amino-acid biosynthesis</keyword>
<comment type="catalytic activity">
    <reaction evidence="13 14">
        <text>2 pyruvate + H(+) = (2S)-2-acetolactate + CO2</text>
        <dbReference type="Rhea" id="RHEA:25249"/>
        <dbReference type="ChEBI" id="CHEBI:15361"/>
        <dbReference type="ChEBI" id="CHEBI:15378"/>
        <dbReference type="ChEBI" id="CHEBI:16526"/>
        <dbReference type="ChEBI" id="CHEBI:58476"/>
        <dbReference type="EC" id="2.2.1.6"/>
    </reaction>
</comment>
<gene>
    <name evidence="19" type="primary">ilvB</name>
    <name evidence="20" type="ORF">ACT17_20190</name>
    <name evidence="21" type="ORF">AWB98_17240</name>
    <name evidence="19" type="ORF">BN970_02410</name>
</gene>
<dbReference type="SUPFAM" id="SSF52467">
    <property type="entry name" value="DHS-like NAD/FAD-binding domain"/>
    <property type="match status" value="1"/>
</dbReference>
<comment type="pathway">
    <text evidence="2 14">Amino-acid biosynthesis; L-valine biosynthesis; L-valine from pyruvate: step 1/4.</text>
</comment>
<name>A0A0J8U526_9MYCO</name>
<dbReference type="Proteomes" id="UP000193811">
    <property type="component" value="Unassembled WGS sequence"/>
</dbReference>
<evidence type="ECO:0000313" key="24">
    <source>
        <dbReference type="Proteomes" id="UP000193811"/>
    </source>
</evidence>
<dbReference type="InterPro" id="IPR029061">
    <property type="entry name" value="THDP-binding"/>
</dbReference>
<evidence type="ECO:0000259" key="16">
    <source>
        <dbReference type="Pfam" id="PF00205"/>
    </source>
</evidence>
<dbReference type="InterPro" id="IPR039368">
    <property type="entry name" value="AHAS_TPP"/>
</dbReference>
<evidence type="ECO:0000256" key="6">
    <source>
        <dbReference type="ARBA" id="ARBA00022630"/>
    </source>
</evidence>
<dbReference type="InterPro" id="IPR011766">
    <property type="entry name" value="TPP_enzyme_TPP-bd"/>
</dbReference>
<dbReference type="UniPathway" id="UPA00047">
    <property type="reaction ID" value="UER00055"/>
</dbReference>
<reference evidence="21 24" key="3">
    <citation type="submission" date="2016-01" db="EMBL/GenBank/DDBJ databases">
        <title>The new phylogeny of the genus Mycobacterium.</title>
        <authorList>
            <person name="Tarcisio F."/>
            <person name="Conor M."/>
            <person name="Antonella G."/>
            <person name="Elisabetta G."/>
            <person name="Giulia F.S."/>
            <person name="Sara T."/>
            <person name="Anna F."/>
            <person name="Clotilde B."/>
            <person name="Roberto B."/>
            <person name="Veronica D.S."/>
            <person name="Fabio R."/>
            <person name="Monica P."/>
            <person name="Olivier J."/>
            <person name="Enrico T."/>
            <person name="Nicola S."/>
        </authorList>
    </citation>
    <scope>NUCLEOTIDE SEQUENCE [LARGE SCALE GENOMIC DNA]</scope>
    <source>
        <strain evidence="21 24">CCUG 50187</strain>
    </source>
</reference>
<sequence>MSAPTTRPPARSASAPANGAAKAKSEAGQPNRVAPQQLTGAQAVVRSLEELGVDVVFGIPGGAVLPVYDPLFDSQKLRHVLVRHEQGAGHAASGYAHATGKVGVMMATSGPGATNLITPLADAQMDSIPVVAITGQVGRSLIGTDAFQEADITGMTMPITKHNFLVRDGDDIARVMAEAFHIARSGRPGAVLVDVPKDILQGQCTFSWPPQMDLPGYKPNTKPHSRQVREAAKLIAAARKPVLYVGGGVIRGEASAELLELAELTGIPVVTTLMARGAFPDSHTQHLGMPGMHGTVAAVGALQKSDLLIALGTRFDDRVTGQLASFAPEAKVIHADIDPAEIGKNRHADVPIVGDVKAVLTDLIEVLRRDGTTSAALQLDSWWEYLSGLKATYPLSYGPQSDGSLSPEYVIEKLGQIAGPEAVYVAGVGQHQMWAAQFVKYENPKTWLNSGGLGTMGFAVPAAMGAKFARPEAEVWAIDGDGCFQMTNQELATCAIEGAPIKVALINNGNLGMVRQWQTLFYEQRYSQTDLATHSRRIPDFVKLAEALGCVGLRCERAEDVEDVINQARAINDRPVVIDFIVGADAQVWPMVAAGTSNDEIMAARDIRPLFDENDDEGHA</sequence>
<keyword evidence="9" id="KW-0274">FAD</keyword>
<keyword evidence="6" id="KW-0285">Flavoprotein</keyword>
<accession>A0A0J8U526</accession>
<dbReference type="CDD" id="cd02015">
    <property type="entry name" value="TPP_AHAS"/>
    <property type="match status" value="1"/>
</dbReference>
<evidence type="ECO:0000256" key="14">
    <source>
        <dbReference type="RuleBase" id="RU003591"/>
    </source>
</evidence>
<dbReference type="UniPathway" id="UPA00049">
    <property type="reaction ID" value="UER00059"/>
</dbReference>
<evidence type="ECO:0000313" key="21">
    <source>
        <dbReference type="EMBL" id="ORV26570.1"/>
    </source>
</evidence>
<dbReference type="OrthoDB" id="4494979at2"/>
<dbReference type="EC" id="2.2.1.6" evidence="4 14"/>
<keyword evidence="10 14" id="KW-0460">Magnesium</keyword>
<protein>
    <recommendedName>
        <fullName evidence="4 14">Acetolactate synthase</fullName>
        <ecNumber evidence="4 14">2.2.1.6</ecNumber>
    </recommendedName>
</protein>
<evidence type="ECO:0000313" key="22">
    <source>
        <dbReference type="Proteomes" id="UP000037594"/>
    </source>
</evidence>
<dbReference type="Pfam" id="PF02776">
    <property type="entry name" value="TPP_enzyme_N"/>
    <property type="match status" value="1"/>
</dbReference>
<dbReference type="Pfam" id="PF02775">
    <property type="entry name" value="TPP_enzyme_C"/>
    <property type="match status" value="1"/>
</dbReference>
<dbReference type="FunFam" id="3.40.50.1220:FF:000008">
    <property type="entry name" value="Acetolactate synthase"/>
    <property type="match status" value="1"/>
</dbReference>
<dbReference type="RefSeq" id="WP_043367633.1">
    <property type="nucleotide sequence ID" value="NZ_AGSZ01000019.1"/>
</dbReference>
<keyword evidence="24" id="KW-1185">Reference proteome</keyword>
<evidence type="ECO:0000256" key="2">
    <source>
        <dbReference type="ARBA" id="ARBA00005025"/>
    </source>
</evidence>
<evidence type="ECO:0000256" key="4">
    <source>
        <dbReference type="ARBA" id="ARBA00013145"/>
    </source>
</evidence>
<reference evidence="19 23" key="1">
    <citation type="submission" date="2015-03" db="EMBL/GenBank/DDBJ databases">
        <authorList>
            <person name="Murphy D."/>
        </authorList>
    </citation>
    <scope>NUCLEOTIDE SEQUENCE [LARGE SCALE GENOMIC DNA]</scope>
    <source>
        <strain evidence="19 23">D16</strain>
    </source>
</reference>
<dbReference type="GO" id="GO:0050660">
    <property type="term" value="F:flavin adenine dinucleotide binding"/>
    <property type="evidence" value="ECO:0007669"/>
    <property type="project" value="InterPro"/>
</dbReference>
<evidence type="ECO:0000313" key="23">
    <source>
        <dbReference type="Proteomes" id="UP000182227"/>
    </source>
</evidence>
<evidence type="ECO:0000256" key="11">
    <source>
        <dbReference type="ARBA" id="ARBA00023052"/>
    </source>
</evidence>
<dbReference type="PANTHER" id="PTHR18968:SF13">
    <property type="entry name" value="ACETOLACTATE SYNTHASE CATALYTIC SUBUNIT, MITOCHONDRIAL"/>
    <property type="match status" value="1"/>
</dbReference>
<dbReference type="Proteomes" id="UP000037594">
    <property type="component" value="Unassembled WGS sequence"/>
</dbReference>